<reference evidence="2 3" key="1">
    <citation type="submission" date="2016-10" db="EMBL/GenBank/DDBJ databases">
        <authorList>
            <person name="de Groot N.N."/>
        </authorList>
    </citation>
    <scope>NUCLEOTIDE SEQUENCE [LARGE SCALE GENOMIC DNA]</scope>
    <source>
        <strain evidence="2 3">DSM 22007</strain>
    </source>
</reference>
<dbReference type="GO" id="GO:0005829">
    <property type="term" value="C:cytosol"/>
    <property type="evidence" value="ECO:0007669"/>
    <property type="project" value="TreeGrafter"/>
</dbReference>
<name>A0A1H9AUF8_9RHOB</name>
<dbReference type="Gene3D" id="3.30.1050.10">
    <property type="entry name" value="SCP2 sterol-binding domain"/>
    <property type="match status" value="1"/>
</dbReference>
<feature type="domain" description="SCP2" evidence="1">
    <location>
        <begin position="26"/>
        <end position="105"/>
    </location>
</feature>
<dbReference type="PANTHER" id="PTHR10094">
    <property type="entry name" value="STEROL CARRIER PROTEIN 2 SCP-2 FAMILY PROTEIN"/>
    <property type="match status" value="1"/>
</dbReference>
<keyword evidence="3" id="KW-1185">Reference proteome</keyword>
<accession>A0A1H9AUF8</accession>
<dbReference type="PANTHER" id="PTHR10094:SF25">
    <property type="entry name" value="SCP2 STEROL-BINDING DOMAIN-CONTAINING PROTEIN 1"/>
    <property type="match status" value="1"/>
</dbReference>
<dbReference type="EMBL" id="FOEP01000002">
    <property type="protein sequence ID" value="SEP80396.1"/>
    <property type="molecule type" value="Genomic_DNA"/>
</dbReference>
<evidence type="ECO:0000313" key="3">
    <source>
        <dbReference type="Proteomes" id="UP000198634"/>
    </source>
</evidence>
<dbReference type="InterPro" id="IPR036527">
    <property type="entry name" value="SCP2_sterol-bd_dom_sf"/>
</dbReference>
<dbReference type="Proteomes" id="UP000198634">
    <property type="component" value="Unassembled WGS sequence"/>
</dbReference>
<dbReference type="Pfam" id="PF02036">
    <property type="entry name" value="SCP2"/>
    <property type="match status" value="1"/>
</dbReference>
<dbReference type="STRING" id="657014.SAMN04488092_102269"/>
<evidence type="ECO:0000313" key="2">
    <source>
        <dbReference type="EMBL" id="SEP80396.1"/>
    </source>
</evidence>
<sequence length="107" mass="11187">MGADAKGGNMSDTLEDFITVLQPKAAGRIRGTAKLIVTGEGAVMLDEAGAREGTQDEAADVTLTASEAVFRKIMSGDQNPMMAFMSGKLKVDGNPQRALKVSAILTE</sequence>
<dbReference type="SUPFAM" id="SSF55718">
    <property type="entry name" value="SCP-like"/>
    <property type="match status" value="1"/>
</dbReference>
<evidence type="ECO:0000259" key="1">
    <source>
        <dbReference type="Pfam" id="PF02036"/>
    </source>
</evidence>
<proteinExistence type="predicted"/>
<organism evidence="2 3">
    <name type="scientific">Thalassovita taeanensis</name>
    <dbReference type="NCBI Taxonomy" id="657014"/>
    <lineage>
        <taxon>Bacteria</taxon>
        <taxon>Pseudomonadati</taxon>
        <taxon>Pseudomonadota</taxon>
        <taxon>Alphaproteobacteria</taxon>
        <taxon>Rhodobacterales</taxon>
        <taxon>Roseobacteraceae</taxon>
        <taxon>Thalassovita</taxon>
    </lineage>
</organism>
<protein>
    <submittedName>
        <fullName evidence="2">SCP-2 sterol transfer family protein</fullName>
    </submittedName>
</protein>
<gene>
    <name evidence="2" type="ORF">SAMN04488092_102269</name>
</gene>
<dbReference type="AlphaFoldDB" id="A0A1H9AUF8"/>
<dbReference type="InterPro" id="IPR003033">
    <property type="entry name" value="SCP2_sterol-bd_dom"/>
</dbReference>